<dbReference type="NCBIfam" id="NF033664">
    <property type="entry name" value="PACE_transport"/>
    <property type="match status" value="1"/>
</dbReference>
<dbReference type="InterPro" id="IPR058208">
    <property type="entry name" value="PACE"/>
</dbReference>
<proteinExistence type="predicted"/>
<feature type="domain" description="Chlorhexidine efflux transporter" evidence="2">
    <location>
        <begin position="2"/>
        <end position="65"/>
    </location>
</feature>
<dbReference type="EMBL" id="JACIEE010000004">
    <property type="protein sequence ID" value="MBB3976694.1"/>
    <property type="molecule type" value="Genomic_DNA"/>
</dbReference>
<evidence type="ECO:0000256" key="1">
    <source>
        <dbReference type="SAM" id="Phobius"/>
    </source>
</evidence>
<feature type="transmembrane region" description="Helical" evidence="1">
    <location>
        <begin position="12"/>
        <end position="31"/>
    </location>
</feature>
<protein>
    <submittedName>
        <fullName evidence="3">Putative membrane protein</fullName>
    </submittedName>
</protein>
<sequence>MRSTPDRIRHAISFEVIGLVLITPLGAWAFGLPMVEIGVVGIASATIATAWNYVYNLCFDHALQRLNGGTRKTMPIRVLHALLFEAGLVAVLMPLIAWYLDIGLLQALLMDVSFSLFYVVYAFVFNWAYDRIFPLPAWLEASDPCRSDR</sequence>
<dbReference type="AlphaFoldDB" id="A0A7W6DD21"/>
<feature type="domain" description="Chlorhexidine efflux transporter" evidence="2">
    <location>
        <begin position="72"/>
        <end position="134"/>
    </location>
</feature>
<keyword evidence="4" id="KW-1185">Reference proteome</keyword>
<feature type="transmembrane region" description="Helical" evidence="1">
    <location>
        <begin position="112"/>
        <end position="129"/>
    </location>
</feature>
<evidence type="ECO:0000313" key="3">
    <source>
        <dbReference type="EMBL" id="MBB3976694.1"/>
    </source>
</evidence>
<comment type="caution">
    <text evidence="3">The sequence shown here is derived from an EMBL/GenBank/DDBJ whole genome shotgun (WGS) entry which is preliminary data.</text>
</comment>
<gene>
    <name evidence="3" type="ORF">GGQ64_001894</name>
</gene>
<evidence type="ECO:0000313" key="4">
    <source>
        <dbReference type="Proteomes" id="UP000574761"/>
    </source>
</evidence>
<feature type="transmembrane region" description="Helical" evidence="1">
    <location>
        <begin position="37"/>
        <end position="58"/>
    </location>
</feature>
<dbReference type="Proteomes" id="UP000574761">
    <property type="component" value="Unassembled WGS sequence"/>
</dbReference>
<dbReference type="Pfam" id="PF05232">
    <property type="entry name" value="BTP"/>
    <property type="match status" value="2"/>
</dbReference>
<organism evidence="3 4">
    <name type="scientific">Mycoplana azooxidifex</name>
    <dbReference type="NCBI Taxonomy" id="1636188"/>
    <lineage>
        <taxon>Bacteria</taxon>
        <taxon>Pseudomonadati</taxon>
        <taxon>Pseudomonadota</taxon>
        <taxon>Alphaproteobacteria</taxon>
        <taxon>Hyphomicrobiales</taxon>
        <taxon>Rhizobiaceae</taxon>
        <taxon>Mycoplana</taxon>
    </lineage>
</organism>
<reference evidence="3 4" key="1">
    <citation type="submission" date="2020-08" db="EMBL/GenBank/DDBJ databases">
        <title>Genomic Encyclopedia of Type Strains, Phase IV (KMG-IV): sequencing the most valuable type-strain genomes for metagenomic binning, comparative biology and taxonomic classification.</title>
        <authorList>
            <person name="Goeker M."/>
        </authorList>
    </citation>
    <scope>NUCLEOTIDE SEQUENCE [LARGE SCALE GENOMIC DNA]</scope>
    <source>
        <strain evidence="3 4">DSM 100211</strain>
    </source>
</reference>
<keyword evidence="1" id="KW-0472">Membrane</keyword>
<dbReference type="RefSeq" id="WP_183802654.1">
    <property type="nucleotide sequence ID" value="NZ_JACIEE010000004.1"/>
</dbReference>
<keyword evidence="1" id="KW-0812">Transmembrane</keyword>
<evidence type="ECO:0000259" key="2">
    <source>
        <dbReference type="Pfam" id="PF05232"/>
    </source>
</evidence>
<feature type="transmembrane region" description="Helical" evidence="1">
    <location>
        <begin position="78"/>
        <end position="100"/>
    </location>
</feature>
<keyword evidence="1" id="KW-1133">Transmembrane helix</keyword>
<name>A0A7W6DD21_9HYPH</name>
<dbReference type="InterPro" id="IPR007896">
    <property type="entry name" value="BTP_bacteria"/>
</dbReference>
<accession>A0A7W6DD21</accession>